<keyword evidence="2 5" id="KW-0659">Purine metabolism</keyword>
<evidence type="ECO:0000256" key="1">
    <source>
        <dbReference type="ARBA" id="ARBA00011738"/>
    </source>
</evidence>
<evidence type="ECO:0000256" key="2">
    <source>
        <dbReference type="ARBA" id="ARBA00022631"/>
    </source>
</evidence>
<comment type="catalytic activity">
    <reaction evidence="4 5">
        <text>(S)-ureidoglycolate = urea + glyoxylate</text>
        <dbReference type="Rhea" id="RHEA:11304"/>
        <dbReference type="ChEBI" id="CHEBI:16199"/>
        <dbReference type="ChEBI" id="CHEBI:36655"/>
        <dbReference type="ChEBI" id="CHEBI:57296"/>
        <dbReference type="EC" id="4.3.2.3"/>
    </reaction>
</comment>
<name>A0A1I2P5N3_9GAMM</name>
<organism evidence="6 7">
    <name type="scientific">Neptunomonas qingdaonensis</name>
    <dbReference type="NCBI Taxonomy" id="1045558"/>
    <lineage>
        <taxon>Bacteria</taxon>
        <taxon>Pseudomonadati</taxon>
        <taxon>Pseudomonadota</taxon>
        <taxon>Gammaproteobacteria</taxon>
        <taxon>Oceanospirillales</taxon>
        <taxon>Oceanospirillaceae</taxon>
        <taxon>Neptunomonas</taxon>
    </lineage>
</organism>
<comment type="function">
    <text evidence="5">Catalyzes the catabolism of the allantoin degradation intermediate (S)-ureidoglycolate, generating urea and glyoxylate. Involved in the utilization of allantoin as nitrogen source.</text>
</comment>
<evidence type="ECO:0000313" key="7">
    <source>
        <dbReference type="Proteomes" id="UP000198623"/>
    </source>
</evidence>
<dbReference type="AlphaFoldDB" id="A0A1I2P5N3"/>
<dbReference type="NCBIfam" id="NF009932">
    <property type="entry name" value="PRK13395.1"/>
    <property type="match status" value="1"/>
</dbReference>
<dbReference type="STRING" id="1045558.SAMN05216175_103197"/>
<comment type="similarity">
    <text evidence="5">Belongs to the ureidoglycolate lyase family.</text>
</comment>
<dbReference type="UniPathway" id="UPA00395"/>
<dbReference type="PANTHER" id="PTHR21221:SF1">
    <property type="entry name" value="UREIDOGLYCOLATE LYASE"/>
    <property type="match status" value="1"/>
</dbReference>
<dbReference type="EC" id="4.3.2.3" evidence="5"/>
<evidence type="ECO:0000256" key="4">
    <source>
        <dbReference type="ARBA" id="ARBA00047684"/>
    </source>
</evidence>
<dbReference type="NCBIfam" id="NF002949">
    <property type="entry name" value="PRK03606.1-2"/>
    <property type="match status" value="1"/>
</dbReference>
<dbReference type="EMBL" id="FOOU01000003">
    <property type="protein sequence ID" value="SFG09257.1"/>
    <property type="molecule type" value="Genomic_DNA"/>
</dbReference>
<dbReference type="GO" id="GO:0006145">
    <property type="term" value="P:purine nucleobase catabolic process"/>
    <property type="evidence" value="ECO:0007669"/>
    <property type="project" value="UniProtKB-UniRule"/>
</dbReference>
<proteinExistence type="inferred from homology"/>
<dbReference type="InterPro" id="IPR047233">
    <property type="entry name" value="UAH_cupin"/>
</dbReference>
<protein>
    <recommendedName>
        <fullName evidence="5">Ureidoglycolate lyase</fullName>
        <ecNumber evidence="5">4.3.2.3</ecNumber>
    </recommendedName>
    <alternativeName>
        <fullName evidence="5">Ureidoglycolatase</fullName>
    </alternativeName>
</protein>
<comment type="subunit">
    <text evidence="1 5">Homodimer.</text>
</comment>
<dbReference type="GO" id="GO:0000256">
    <property type="term" value="P:allantoin catabolic process"/>
    <property type="evidence" value="ECO:0007669"/>
    <property type="project" value="UniProtKB-UniRule"/>
</dbReference>
<dbReference type="PANTHER" id="PTHR21221">
    <property type="entry name" value="UREIDOGLYCOLATE HYDROLASE"/>
    <property type="match status" value="1"/>
</dbReference>
<dbReference type="InterPro" id="IPR007247">
    <property type="entry name" value="Ureidogly_lyase"/>
</dbReference>
<comment type="pathway">
    <text evidence="5">Nitrogen metabolism; (S)-allantoin degradation.</text>
</comment>
<dbReference type="OrthoDB" id="9804602at2"/>
<dbReference type="Pfam" id="PF04115">
    <property type="entry name" value="Ureidogly_lyase"/>
    <property type="match status" value="1"/>
</dbReference>
<dbReference type="InterPro" id="IPR023525">
    <property type="entry name" value="Ureidogly_lyase_bac"/>
</dbReference>
<dbReference type="PIRSF" id="PIRSF017306">
    <property type="entry name" value="Ureidogly_hydro"/>
    <property type="match status" value="1"/>
</dbReference>
<comment type="cofactor">
    <cofactor evidence="5">
        <name>Ni(2+)</name>
        <dbReference type="ChEBI" id="CHEBI:49786"/>
    </cofactor>
</comment>
<keyword evidence="3 5" id="KW-0456">Lyase</keyword>
<evidence type="ECO:0000313" key="6">
    <source>
        <dbReference type="EMBL" id="SFG09257.1"/>
    </source>
</evidence>
<dbReference type="Proteomes" id="UP000198623">
    <property type="component" value="Unassembled WGS sequence"/>
</dbReference>
<evidence type="ECO:0000256" key="3">
    <source>
        <dbReference type="ARBA" id="ARBA00023239"/>
    </source>
</evidence>
<accession>A0A1I2P5N3</accession>
<dbReference type="CDD" id="cd20298">
    <property type="entry name" value="cupin_UAH"/>
    <property type="match status" value="1"/>
</dbReference>
<gene>
    <name evidence="5" type="primary">allA</name>
    <name evidence="6" type="ORF">SAMN05216175_103197</name>
</gene>
<dbReference type="InterPro" id="IPR024060">
    <property type="entry name" value="Ureidoglycolate_lyase_dom_sf"/>
</dbReference>
<dbReference type="RefSeq" id="WP_090725750.1">
    <property type="nucleotide sequence ID" value="NZ_FOOU01000003.1"/>
</dbReference>
<dbReference type="InterPro" id="IPR011051">
    <property type="entry name" value="RmlC_Cupin_sf"/>
</dbReference>
<reference evidence="7" key="1">
    <citation type="submission" date="2016-10" db="EMBL/GenBank/DDBJ databases">
        <authorList>
            <person name="Varghese N."/>
            <person name="Submissions S."/>
        </authorList>
    </citation>
    <scope>NUCLEOTIDE SEQUENCE [LARGE SCALE GENOMIC DNA]</scope>
    <source>
        <strain evidence="7">CGMCC 1.10971</strain>
    </source>
</reference>
<dbReference type="SUPFAM" id="SSF51182">
    <property type="entry name" value="RmlC-like cupins"/>
    <property type="match status" value="1"/>
</dbReference>
<sequence>MIKLKIETLTTAAFSEFGDVIETQGRDHFMINNGSTQRFHRLAEVDVLGESAKAIISIFRAKQLPMPLRVMMLERHPLGSQAFIPLKGHPFLIIVAPKGEDIHPQEIRAFISNGQQGVNYHTGTWHHPILTAVAEDDFLVVDRAGEGNNCDEHFFSDEITIILDPSE</sequence>
<dbReference type="Gene3D" id="2.60.120.480">
    <property type="entry name" value="Ureidoglycolate hydrolase"/>
    <property type="match status" value="1"/>
</dbReference>
<evidence type="ECO:0000256" key="5">
    <source>
        <dbReference type="HAMAP-Rule" id="MF_00616"/>
    </source>
</evidence>
<dbReference type="GO" id="GO:0004848">
    <property type="term" value="F:ureidoglycolate hydrolase activity"/>
    <property type="evidence" value="ECO:0007669"/>
    <property type="project" value="InterPro"/>
</dbReference>
<dbReference type="GO" id="GO:0050385">
    <property type="term" value="F:ureidoglycolate lyase activity"/>
    <property type="evidence" value="ECO:0007669"/>
    <property type="project" value="UniProtKB-UniRule"/>
</dbReference>
<dbReference type="HAMAP" id="MF_00616">
    <property type="entry name" value="Ureidogly_lyase"/>
    <property type="match status" value="1"/>
</dbReference>
<keyword evidence="7" id="KW-1185">Reference proteome</keyword>